<gene>
    <name evidence="6" type="ORF">B0T25DRAFT_576895</name>
</gene>
<dbReference type="Pfam" id="PF01753">
    <property type="entry name" value="zf-MYND"/>
    <property type="match status" value="1"/>
</dbReference>
<keyword evidence="7" id="KW-1185">Reference proteome</keyword>
<dbReference type="EMBL" id="JAUIQD010000001">
    <property type="protein sequence ID" value="KAK3364685.1"/>
    <property type="molecule type" value="Genomic_DNA"/>
</dbReference>
<evidence type="ECO:0000313" key="6">
    <source>
        <dbReference type="EMBL" id="KAK3364685.1"/>
    </source>
</evidence>
<keyword evidence="3" id="KW-0862">Zinc</keyword>
<comment type="caution">
    <text evidence="6">The sequence shown here is derived from an EMBL/GenBank/DDBJ whole genome shotgun (WGS) entry which is preliminary data.</text>
</comment>
<evidence type="ECO:0000256" key="4">
    <source>
        <dbReference type="PROSITE-ProRule" id="PRU00134"/>
    </source>
</evidence>
<dbReference type="PROSITE" id="PS01360">
    <property type="entry name" value="ZF_MYND_1"/>
    <property type="match status" value="1"/>
</dbReference>
<feature type="domain" description="MYND-type" evidence="5">
    <location>
        <begin position="67"/>
        <end position="103"/>
    </location>
</feature>
<sequence>MDLAKLAALPDAVIEKFLKNTVFSSANSTPSLRLVANNAHRDRFAIHAAPESMALLDTASTNELRACIRCSKDGIFRCSGCNAARYCSRQCQIADQNYHRRLCGQWSQFDEARRPSPCHICCAVLRVDQPGPDFL</sequence>
<dbReference type="Gene3D" id="6.10.140.2220">
    <property type="match status" value="1"/>
</dbReference>
<reference evidence="6" key="1">
    <citation type="journal article" date="2023" name="Mol. Phylogenet. Evol.">
        <title>Genome-scale phylogeny and comparative genomics of the fungal order Sordariales.</title>
        <authorList>
            <person name="Hensen N."/>
            <person name="Bonometti L."/>
            <person name="Westerberg I."/>
            <person name="Brannstrom I.O."/>
            <person name="Guillou S."/>
            <person name="Cros-Aarteil S."/>
            <person name="Calhoun S."/>
            <person name="Haridas S."/>
            <person name="Kuo A."/>
            <person name="Mondo S."/>
            <person name="Pangilinan J."/>
            <person name="Riley R."/>
            <person name="LaButti K."/>
            <person name="Andreopoulos B."/>
            <person name="Lipzen A."/>
            <person name="Chen C."/>
            <person name="Yan M."/>
            <person name="Daum C."/>
            <person name="Ng V."/>
            <person name="Clum A."/>
            <person name="Steindorff A."/>
            <person name="Ohm R.A."/>
            <person name="Martin F."/>
            <person name="Silar P."/>
            <person name="Natvig D.O."/>
            <person name="Lalanne C."/>
            <person name="Gautier V."/>
            <person name="Ament-Velasquez S.L."/>
            <person name="Kruys A."/>
            <person name="Hutchinson M.I."/>
            <person name="Powell A.J."/>
            <person name="Barry K."/>
            <person name="Miller A.N."/>
            <person name="Grigoriev I.V."/>
            <person name="Debuchy R."/>
            <person name="Gladieux P."/>
            <person name="Hiltunen Thoren M."/>
            <person name="Johannesson H."/>
        </authorList>
    </citation>
    <scope>NUCLEOTIDE SEQUENCE</scope>
    <source>
        <strain evidence="6">CBS 955.72</strain>
    </source>
</reference>
<name>A0AAJ0HXG7_9PEZI</name>
<dbReference type="AlphaFoldDB" id="A0AAJ0HXG7"/>
<evidence type="ECO:0000259" key="5">
    <source>
        <dbReference type="PROSITE" id="PS50865"/>
    </source>
</evidence>
<keyword evidence="2 4" id="KW-0863">Zinc-finger</keyword>
<reference evidence="6" key="2">
    <citation type="submission" date="2023-06" db="EMBL/GenBank/DDBJ databases">
        <authorList>
            <consortium name="Lawrence Berkeley National Laboratory"/>
            <person name="Haridas S."/>
            <person name="Hensen N."/>
            <person name="Bonometti L."/>
            <person name="Westerberg I."/>
            <person name="Brannstrom I.O."/>
            <person name="Guillou S."/>
            <person name="Cros-Aarteil S."/>
            <person name="Calhoun S."/>
            <person name="Kuo A."/>
            <person name="Mondo S."/>
            <person name="Pangilinan J."/>
            <person name="Riley R."/>
            <person name="Labutti K."/>
            <person name="Andreopoulos B."/>
            <person name="Lipzen A."/>
            <person name="Chen C."/>
            <person name="Yanf M."/>
            <person name="Daum C."/>
            <person name="Ng V."/>
            <person name="Clum A."/>
            <person name="Steindorff A."/>
            <person name="Ohm R."/>
            <person name="Martin F."/>
            <person name="Silar P."/>
            <person name="Natvig D."/>
            <person name="Lalanne C."/>
            <person name="Gautier V."/>
            <person name="Ament-Velasquez S.L."/>
            <person name="Kruys A."/>
            <person name="Hutchinson M.I."/>
            <person name="Powell A.J."/>
            <person name="Barry K."/>
            <person name="Miller A.N."/>
            <person name="Grigoriev I.V."/>
            <person name="Debuchy R."/>
            <person name="Gladieux P."/>
            <person name="Thoren M.H."/>
            <person name="Johannesson H."/>
        </authorList>
    </citation>
    <scope>NUCLEOTIDE SEQUENCE</scope>
    <source>
        <strain evidence="6">CBS 955.72</strain>
    </source>
</reference>
<dbReference type="GO" id="GO:0008270">
    <property type="term" value="F:zinc ion binding"/>
    <property type="evidence" value="ECO:0007669"/>
    <property type="project" value="UniProtKB-KW"/>
</dbReference>
<dbReference type="Proteomes" id="UP001275084">
    <property type="component" value="Unassembled WGS sequence"/>
</dbReference>
<dbReference type="SUPFAM" id="SSF144232">
    <property type="entry name" value="HIT/MYND zinc finger-like"/>
    <property type="match status" value="1"/>
</dbReference>
<accession>A0AAJ0HXG7</accession>
<evidence type="ECO:0000313" key="7">
    <source>
        <dbReference type="Proteomes" id="UP001275084"/>
    </source>
</evidence>
<evidence type="ECO:0000256" key="2">
    <source>
        <dbReference type="ARBA" id="ARBA00022771"/>
    </source>
</evidence>
<dbReference type="PROSITE" id="PS50865">
    <property type="entry name" value="ZF_MYND_2"/>
    <property type="match status" value="1"/>
</dbReference>
<proteinExistence type="predicted"/>
<protein>
    <recommendedName>
        <fullName evidence="5">MYND-type domain-containing protein</fullName>
    </recommendedName>
</protein>
<evidence type="ECO:0000256" key="1">
    <source>
        <dbReference type="ARBA" id="ARBA00022723"/>
    </source>
</evidence>
<evidence type="ECO:0000256" key="3">
    <source>
        <dbReference type="ARBA" id="ARBA00022833"/>
    </source>
</evidence>
<keyword evidence="1" id="KW-0479">Metal-binding</keyword>
<dbReference type="InterPro" id="IPR002893">
    <property type="entry name" value="Znf_MYND"/>
</dbReference>
<organism evidence="6 7">
    <name type="scientific">Lasiosphaeria hispida</name>
    <dbReference type="NCBI Taxonomy" id="260671"/>
    <lineage>
        <taxon>Eukaryota</taxon>
        <taxon>Fungi</taxon>
        <taxon>Dikarya</taxon>
        <taxon>Ascomycota</taxon>
        <taxon>Pezizomycotina</taxon>
        <taxon>Sordariomycetes</taxon>
        <taxon>Sordariomycetidae</taxon>
        <taxon>Sordariales</taxon>
        <taxon>Lasiosphaeriaceae</taxon>
        <taxon>Lasiosphaeria</taxon>
    </lineage>
</organism>